<sequence>MRERVGQELVNTTKYASAAGAKLTQPSFMDSLVPHCLRRRRTVVLANKRQLLDTLRQAGEFHDAAAYLSLNGWLGPEGPFVPHTPRPWMDVLSSTVSVSPPLTFARSFVIPCIRSVQLLISAMTNCIRPLSPLPSLHRNRDLPSGYLFRTTRSARSRCDAIALLFGSPYAYGRLCCIGLWVLLPYTGIWDVGYRALEPELLVWSPPAVDDGPLPMNSYRGHFSVLEESLRTAAAQHSIRISLDHPSGTLDGFNLILARIVSELADRICI</sequence>
<dbReference type="AlphaFoldDB" id="A0A553HQU2"/>
<reference evidence="2" key="1">
    <citation type="submission" date="2019-06" db="EMBL/GenBank/DDBJ databases">
        <title>Draft genome sequence of the griseofulvin-producing fungus Xylaria cubensis strain G536.</title>
        <authorList>
            <person name="Mead M.E."/>
            <person name="Raja H.A."/>
            <person name="Steenwyk J.L."/>
            <person name="Knowles S.L."/>
            <person name="Oberlies N.H."/>
            <person name="Rokas A."/>
        </authorList>
    </citation>
    <scope>NUCLEOTIDE SEQUENCE [LARGE SCALE GENOMIC DNA]</scope>
    <source>
        <strain evidence="2">G536</strain>
    </source>
</reference>
<accession>A0A553HQU2</accession>
<dbReference type="Proteomes" id="UP000319160">
    <property type="component" value="Unassembled WGS sequence"/>
</dbReference>
<keyword evidence="2" id="KW-1185">Reference proteome</keyword>
<protein>
    <submittedName>
        <fullName evidence="1">Uncharacterized protein</fullName>
    </submittedName>
</protein>
<proteinExistence type="predicted"/>
<dbReference type="EMBL" id="VFLP01000056">
    <property type="protein sequence ID" value="TRX90326.1"/>
    <property type="molecule type" value="Genomic_DNA"/>
</dbReference>
<evidence type="ECO:0000313" key="2">
    <source>
        <dbReference type="Proteomes" id="UP000319160"/>
    </source>
</evidence>
<evidence type="ECO:0000313" key="1">
    <source>
        <dbReference type="EMBL" id="TRX90326.1"/>
    </source>
</evidence>
<organism evidence="1 2">
    <name type="scientific">Xylaria flabelliformis</name>
    <dbReference type="NCBI Taxonomy" id="2512241"/>
    <lineage>
        <taxon>Eukaryota</taxon>
        <taxon>Fungi</taxon>
        <taxon>Dikarya</taxon>
        <taxon>Ascomycota</taxon>
        <taxon>Pezizomycotina</taxon>
        <taxon>Sordariomycetes</taxon>
        <taxon>Xylariomycetidae</taxon>
        <taxon>Xylariales</taxon>
        <taxon>Xylariaceae</taxon>
        <taxon>Xylaria</taxon>
    </lineage>
</organism>
<name>A0A553HQU2_9PEZI</name>
<gene>
    <name evidence="1" type="ORF">FHL15_008691</name>
</gene>
<comment type="caution">
    <text evidence="1">The sequence shown here is derived from an EMBL/GenBank/DDBJ whole genome shotgun (WGS) entry which is preliminary data.</text>
</comment>